<feature type="transmembrane region" description="Helical" evidence="1">
    <location>
        <begin position="23"/>
        <end position="41"/>
    </location>
</feature>
<dbReference type="Proteomes" id="UP000276215">
    <property type="component" value="Unassembled WGS sequence"/>
</dbReference>
<sequence>MNINASTVCFWYWYSWSTVPYNVWMYIFHRSTALVSIIVIASKRICCQKAK</sequence>
<reference evidence="2 3" key="1">
    <citation type="journal article" date="2018" name="Nat. Ecol. Evol.">
        <title>Pezizomycetes genomes reveal the molecular basis of ectomycorrhizal truffle lifestyle.</title>
        <authorList>
            <person name="Murat C."/>
            <person name="Payen T."/>
            <person name="Noel B."/>
            <person name="Kuo A."/>
            <person name="Morin E."/>
            <person name="Chen J."/>
            <person name="Kohler A."/>
            <person name="Krizsan K."/>
            <person name="Balestrini R."/>
            <person name="Da Silva C."/>
            <person name="Montanini B."/>
            <person name="Hainaut M."/>
            <person name="Levati E."/>
            <person name="Barry K.W."/>
            <person name="Belfiori B."/>
            <person name="Cichocki N."/>
            <person name="Clum A."/>
            <person name="Dockter R.B."/>
            <person name="Fauchery L."/>
            <person name="Guy J."/>
            <person name="Iotti M."/>
            <person name="Le Tacon F."/>
            <person name="Lindquist E.A."/>
            <person name="Lipzen A."/>
            <person name="Malagnac F."/>
            <person name="Mello A."/>
            <person name="Molinier V."/>
            <person name="Miyauchi S."/>
            <person name="Poulain J."/>
            <person name="Riccioni C."/>
            <person name="Rubini A."/>
            <person name="Sitrit Y."/>
            <person name="Splivallo R."/>
            <person name="Traeger S."/>
            <person name="Wang M."/>
            <person name="Zifcakova L."/>
            <person name="Wipf D."/>
            <person name="Zambonelli A."/>
            <person name="Paolocci F."/>
            <person name="Nowrousian M."/>
            <person name="Ottonello S."/>
            <person name="Baldrian P."/>
            <person name="Spatafora J.W."/>
            <person name="Henrissat B."/>
            <person name="Nagy L.G."/>
            <person name="Aury J.M."/>
            <person name="Wincker P."/>
            <person name="Grigoriev I.V."/>
            <person name="Bonfante P."/>
            <person name="Martin F.M."/>
        </authorList>
    </citation>
    <scope>NUCLEOTIDE SEQUENCE [LARGE SCALE GENOMIC DNA]</scope>
    <source>
        <strain evidence="2 3">120613-1</strain>
    </source>
</reference>
<name>A0A3N4IU82_9PEZI</name>
<proteinExistence type="predicted"/>
<protein>
    <submittedName>
        <fullName evidence="2">Uncharacterized protein</fullName>
    </submittedName>
</protein>
<gene>
    <name evidence="2" type="ORF">L873DRAFT_1823028</name>
</gene>
<keyword evidence="1" id="KW-0812">Transmembrane</keyword>
<accession>A0A3N4IU82</accession>
<evidence type="ECO:0000256" key="1">
    <source>
        <dbReference type="SAM" id="Phobius"/>
    </source>
</evidence>
<organism evidence="2 3">
    <name type="scientific">Choiromyces venosus 120613-1</name>
    <dbReference type="NCBI Taxonomy" id="1336337"/>
    <lineage>
        <taxon>Eukaryota</taxon>
        <taxon>Fungi</taxon>
        <taxon>Dikarya</taxon>
        <taxon>Ascomycota</taxon>
        <taxon>Pezizomycotina</taxon>
        <taxon>Pezizomycetes</taxon>
        <taxon>Pezizales</taxon>
        <taxon>Tuberaceae</taxon>
        <taxon>Choiromyces</taxon>
    </lineage>
</organism>
<dbReference type="EMBL" id="ML120588">
    <property type="protein sequence ID" value="RPA89335.1"/>
    <property type="molecule type" value="Genomic_DNA"/>
</dbReference>
<evidence type="ECO:0000313" key="3">
    <source>
        <dbReference type="Proteomes" id="UP000276215"/>
    </source>
</evidence>
<evidence type="ECO:0000313" key="2">
    <source>
        <dbReference type="EMBL" id="RPA89335.1"/>
    </source>
</evidence>
<keyword evidence="3" id="KW-1185">Reference proteome</keyword>
<keyword evidence="1" id="KW-1133">Transmembrane helix</keyword>
<keyword evidence="1" id="KW-0472">Membrane</keyword>
<dbReference type="AlphaFoldDB" id="A0A3N4IU82"/>